<protein>
    <recommendedName>
        <fullName evidence="3">Lipoprotein</fullName>
    </recommendedName>
</protein>
<name>A0A550I725_9FLAO</name>
<proteinExistence type="predicted"/>
<dbReference type="AlphaFoldDB" id="A0A550I725"/>
<evidence type="ECO:0000313" key="2">
    <source>
        <dbReference type="Proteomes" id="UP000315131"/>
    </source>
</evidence>
<organism evidence="1 2">
    <name type="scientific">Christiangramia sabulilitoris</name>
    <dbReference type="NCBI Taxonomy" id="2583991"/>
    <lineage>
        <taxon>Bacteria</taxon>
        <taxon>Pseudomonadati</taxon>
        <taxon>Bacteroidota</taxon>
        <taxon>Flavobacteriia</taxon>
        <taxon>Flavobacteriales</taxon>
        <taxon>Flavobacteriaceae</taxon>
        <taxon>Christiangramia</taxon>
    </lineage>
</organism>
<dbReference type="Proteomes" id="UP000315131">
    <property type="component" value="Unassembled WGS sequence"/>
</dbReference>
<evidence type="ECO:0000313" key="1">
    <source>
        <dbReference type="EMBL" id="TRO66773.1"/>
    </source>
</evidence>
<sequence length="166" mass="19394">MKRISKIIFLFIILGLMSCSSSFIKKERNSTIKLNSIPENTIKIGIENDAVILKFNRNDLIYFLEKKLEEFNDQRIKGYVSDLKSIKSDTIFDANKIKGTLPFAEYEIKFHELLKKGDAIVFDKEENKELDRIKYKFTLDKLGGEDAYFYKMNGKQIYHILLAFGE</sequence>
<reference evidence="1 2" key="1">
    <citation type="submission" date="2019-06" db="EMBL/GenBank/DDBJ databases">
        <title>Gramella sabulilitoris sp. nov., isolated from a marine sand.</title>
        <authorList>
            <person name="Yoon J.-H."/>
        </authorList>
    </citation>
    <scope>NUCLEOTIDE SEQUENCE [LARGE SCALE GENOMIC DNA]</scope>
    <source>
        <strain evidence="1 2">HSMS-1</strain>
    </source>
</reference>
<dbReference type="PROSITE" id="PS51257">
    <property type="entry name" value="PROKAR_LIPOPROTEIN"/>
    <property type="match status" value="1"/>
</dbReference>
<keyword evidence="2" id="KW-1185">Reference proteome</keyword>
<gene>
    <name evidence="1" type="ORF">FGM01_02465</name>
</gene>
<dbReference type="EMBL" id="VHSF01000001">
    <property type="protein sequence ID" value="TRO66773.1"/>
    <property type="molecule type" value="Genomic_DNA"/>
</dbReference>
<dbReference type="RefSeq" id="WP_143409552.1">
    <property type="nucleotide sequence ID" value="NZ_VHSF01000001.1"/>
</dbReference>
<evidence type="ECO:0008006" key="3">
    <source>
        <dbReference type="Google" id="ProtNLM"/>
    </source>
</evidence>
<dbReference type="OrthoDB" id="1432968at2"/>
<accession>A0A550I725</accession>
<comment type="caution">
    <text evidence="1">The sequence shown here is derived from an EMBL/GenBank/DDBJ whole genome shotgun (WGS) entry which is preliminary data.</text>
</comment>